<dbReference type="RefSeq" id="WP_375061050.1">
    <property type="nucleotide sequence ID" value="NZ_JBHGBT010000001.1"/>
</dbReference>
<reference evidence="2 3" key="1">
    <citation type="submission" date="2024-09" db="EMBL/GenBank/DDBJ databases">
        <title>Draft genome sequence of multifaceted antimicrobials producing Streptomyces sp. strain FH1.</title>
        <authorList>
            <person name="Hassan F."/>
            <person name="Ali H."/>
            <person name="Hassan N."/>
            <person name="Nawaz A."/>
        </authorList>
    </citation>
    <scope>NUCLEOTIDE SEQUENCE [LARGE SCALE GENOMIC DNA]</scope>
    <source>
        <strain evidence="2 3">FH1</strain>
    </source>
</reference>
<organism evidence="2 3">
    <name type="scientific">Streptomyces carpaticus</name>
    <dbReference type="NCBI Taxonomy" id="285558"/>
    <lineage>
        <taxon>Bacteria</taxon>
        <taxon>Bacillati</taxon>
        <taxon>Actinomycetota</taxon>
        <taxon>Actinomycetes</taxon>
        <taxon>Kitasatosporales</taxon>
        <taxon>Streptomycetaceae</taxon>
        <taxon>Streptomyces</taxon>
    </lineage>
</organism>
<name>A0ABV4ZG78_9ACTN</name>
<dbReference type="EMBL" id="JBHGBT010000001">
    <property type="protein sequence ID" value="MFB4192989.1"/>
    <property type="molecule type" value="Genomic_DNA"/>
</dbReference>
<accession>A0ABV4ZG78</accession>
<proteinExistence type="predicted"/>
<keyword evidence="3" id="KW-1185">Reference proteome</keyword>
<comment type="caution">
    <text evidence="2">The sequence shown here is derived from an EMBL/GenBank/DDBJ whole genome shotgun (WGS) entry which is preliminary data.</text>
</comment>
<feature type="region of interest" description="Disordered" evidence="1">
    <location>
        <begin position="116"/>
        <end position="162"/>
    </location>
</feature>
<evidence type="ECO:0000313" key="2">
    <source>
        <dbReference type="EMBL" id="MFB4192989.1"/>
    </source>
</evidence>
<dbReference type="Proteomes" id="UP001577267">
    <property type="component" value="Unassembled WGS sequence"/>
</dbReference>
<gene>
    <name evidence="2" type="ORF">ACE11A_01170</name>
</gene>
<sequence length="270" mass="28240">MGSKIGEDVPPGRRKLAGVLHVLYGQLGTVSLAGAGELFSRWGHAKDPGQISRYLNGKTLPPEGFVRLLFDLAVERSGVAQVGLSWAEVQEAYAAAERTLCKQCVRLKEEIRALKAAAEAEPGGSSEPDDDAEGRTEVPDSRVASSHATRLPVPRVGRDRQSVSRDASAAYVVASGLVARAGALEGQENRTALLELFQGAAGLLTPEECAAAIAAFHRQASAGGVQFAETLLRIYGRERPAEDVMAAALGLLEGHGLPADAGVLLKAGLG</sequence>
<evidence type="ECO:0000256" key="1">
    <source>
        <dbReference type="SAM" id="MobiDB-lite"/>
    </source>
</evidence>
<protein>
    <submittedName>
        <fullName evidence="2">Uncharacterized protein</fullName>
    </submittedName>
</protein>
<feature type="compositionally biased region" description="Low complexity" evidence="1">
    <location>
        <begin position="116"/>
        <end position="126"/>
    </location>
</feature>
<evidence type="ECO:0000313" key="3">
    <source>
        <dbReference type="Proteomes" id="UP001577267"/>
    </source>
</evidence>